<accession>A0A5N6RGW0</accession>
<evidence type="ECO:0000256" key="7">
    <source>
        <dbReference type="PIRSR" id="PIRSR602401-1"/>
    </source>
</evidence>
<dbReference type="PANTHER" id="PTHR24298:SF800">
    <property type="entry name" value="CYTOCHROME P450 89A2-RELATED"/>
    <property type="match status" value="1"/>
</dbReference>
<evidence type="ECO:0008006" key="11">
    <source>
        <dbReference type="Google" id="ProtNLM"/>
    </source>
</evidence>
<dbReference type="InterPro" id="IPR001128">
    <property type="entry name" value="Cyt_P450"/>
</dbReference>
<dbReference type="GO" id="GO:0020037">
    <property type="term" value="F:heme binding"/>
    <property type="evidence" value="ECO:0007669"/>
    <property type="project" value="InterPro"/>
</dbReference>
<reference evidence="9 10" key="1">
    <citation type="submission" date="2019-06" db="EMBL/GenBank/DDBJ databases">
        <title>A chromosomal-level reference genome of Carpinus fangiana (Coryloideae, Betulaceae).</title>
        <authorList>
            <person name="Yang X."/>
            <person name="Wang Z."/>
            <person name="Zhang L."/>
            <person name="Hao G."/>
            <person name="Liu J."/>
            <person name="Yang Y."/>
        </authorList>
    </citation>
    <scope>NUCLEOTIDE SEQUENCE [LARGE SCALE GENOMIC DNA]</scope>
    <source>
        <strain evidence="9">Cfa_2016G</strain>
        <tissue evidence="9">Leaf</tissue>
    </source>
</reference>
<dbReference type="InterPro" id="IPR036396">
    <property type="entry name" value="Cyt_P450_sf"/>
</dbReference>
<dbReference type="GO" id="GO:0005506">
    <property type="term" value="F:iron ion binding"/>
    <property type="evidence" value="ECO:0007669"/>
    <property type="project" value="InterPro"/>
</dbReference>
<keyword evidence="10" id="KW-1185">Reference proteome</keyword>
<keyword evidence="8" id="KW-0560">Oxidoreductase</keyword>
<keyword evidence="8" id="KW-0503">Monooxygenase</keyword>
<evidence type="ECO:0000256" key="8">
    <source>
        <dbReference type="RuleBase" id="RU000461"/>
    </source>
</evidence>
<evidence type="ECO:0000256" key="4">
    <source>
        <dbReference type="ARBA" id="ARBA00022723"/>
    </source>
</evidence>
<dbReference type="GO" id="GO:0016020">
    <property type="term" value="C:membrane"/>
    <property type="evidence" value="ECO:0007669"/>
    <property type="project" value="UniProtKB-SubCell"/>
</dbReference>
<dbReference type="CDD" id="cd11075">
    <property type="entry name" value="CYP77_89"/>
    <property type="match status" value="1"/>
</dbReference>
<comment type="similarity">
    <text evidence="8">Belongs to the cytochrome P450 family.</text>
</comment>
<evidence type="ECO:0000256" key="2">
    <source>
        <dbReference type="ARBA" id="ARBA00004167"/>
    </source>
</evidence>
<dbReference type="SUPFAM" id="SSF48264">
    <property type="entry name" value="Cytochrome P450"/>
    <property type="match status" value="1"/>
</dbReference>
<dbReference type="EMBL" id="CM017326">
    <property type="protein sequence ID" value="KAE8077546.1"/>
    <property type="molecule type" value="Genomic_DNA"/>
</dbReference>
<dbReference type="AlphaFoldDB" id="A0A5N6RGW0"/>
<sequence>MEVWFIVLISVCAYFSIKSLVGLLGSSKKNGPKENLPPGPRPLPIIGNLLWLPTNAVDLRKVIGDLSHKYGPILTLKLGSEPLIFVTSYTLAQHALVKHGAIFANRPEVVPVSAVLSNKRKDIGASPYGATWRVLRRNLVSEIIHPNKMNAFYPARKRVMETMMSKITQCSQQNDVVNVNDSLHHAVFSLFILMAFGNISDESVIEIEDIQWELLVNYADFSIFGFFPRLAKLLLRSRYKRYMNLLKTQDDILLPVIKARRKIRREKGNELEYISYTDSLMDLQVPGDEEKVKDDDILSLTSEFINAGADTTTTMLQWTMAHIVKYPDVQAKIYAEICQVLGEGVKEVNEEDLHKFTYLKAVILEVLRIHPPNTALIPHAVTEDVELGGYTIPKGTTVNIMMALIGRDPTNWDNPLEFNPDRLLTGENPAEDVVNLTAFRMLPFGAGRRNCPGNGLGRLLLEYFIANLILRFEWKAVDGADVDLSEKEEFLVVMKTKLRAQVTQRVK</sequence>
<evidence type="ECO:0000256" key="3">
    <source>
        <dbReference type="ARBA" id="ARBA00022692"/>
    </source>
</evidence>
<dbReference type="InterPro" id="IPR017972">
    <property type="entry name" value="Cyt_P450_CS"/>
</dbReference>
<dbReference type="InterPro" id="IPR051103">
    <property type="entry name" value="Plant_metabolite_P450s"/>
</dbReference>
<keyword evidence="5" id="KW-1133">Transmembrane helix</keyword>
<comment type="cofactor">
    <cofactor evidence="1 7">
        <name>heme</name>
        <dbReference type="ChEBI" id="CHEBI:30413"/>
    </cofactor>
</comment>
<organism evidence="9 10">
    <name type="scientific">Carpinus fangiana</name>
    <dbReference type="NCBI Taxonomy" id="176857"/>
    <lineage>
        <taxon>Eukaryota</taxon>
        <taxon>Viridiplantae</taxon>
        <taxon>Streptophyta</taxon>
        <taxon>Embryophyta</taxon>
        <taxon>Tracheophyta</taxon>
        <taxon>Spermatophyta</taxon>
        <taxon>Magnoliopsida</taxon>
        <taxon>eudicotyledons</taxon>
        <taxon>Gunneridae</taxon>
        <taxon>Pentapetalae</taxon>
        <taxon>rosids</taxon>
        <taxon>fabids</taxon>
        <taxon>Fagales</taxon>
        <taxon>Betulaceae</taxon>
        <taxon>Carpinus</taxon>
    </lineage>
</organism>
<keyword evidence="7 8" id="KW-0349">Heme</keyword>
<feature type="binding site" description="axial binding residue" evidence="7">
    <location>
        <position position="451"/>
    </location>
    <ligand>
        <name>heme</name>
        <dbReference type="ChEBI" id="CHEBI:30413"/>
    </ligand>
    <ligandPart>
        <name>Fe</name>
        <dbReference type="ChEBI" id="CHEBI:18248"/>
    </ligandPart>
</feature>
<dbReference type="PANTHER" id="PTHR24298">
    <property type="entry name" value="FLAVONOID 3'-MONOOXYGENASE-RELATED"/>
    <property type="match status" value="1"/>
</dbReference>
<evidence type="ECO:0000256" key="5">
    <source>
        <dbReference type="ARBA" id="ARBA00022989"/>
    </source>
</evidence>
<evidence type="ECO:0000313" key="10">
    <source>
        <dbReference type="Proteomes" id="UP000327013"/>
    </source>
</evidence>
<protein>
    <recommendedName>
        <fullName evidence="11">Cytochrome P450</fullName>
    </recommendedName>
</protein>
<keyword evidence="3" id="KW-0812">Transmembrane</keyword>
<dbReference type="PRINTS" id="PR00463">
    <property type="entry name" value="EP450I"/>
</dbReference>
<evidence type="ECO:0000256" key="6">
    <source>
        <dbReference type="ARBA" id="ARBA00023136"/>
    </source>
</evidence>
<name>A0A5N6RGW0_9ROSI</name>
<dbReference type="GO" id="GO:0016709">
    <property type="term" value="F:oxidoreductase activity, acting on paired donors, with incorporation or reduction of molecular oxygen, NAD(P)H as one donor, and incorporation of one atom of oxygen"/>
    <property type="evidence" value="ECO:0007669"/>
    <property type="project" value="TreeGrafter"/>
</dbReference>
<dbReference type="InterPro" id="IPR002401">
    <property type="entry name" value="Cyt_P450_E_grp-I"/>
</dbReference>
<dbReference type="OrthoDB" id="1594324at2759"/>
<dbReference type="PROSITE" id="PS00086">
    <property type="entry name" value="CYTOCHROME_P450"/>
    <property type="match status" value="1"/>
</dbReference>
<dbReference type="Gene3D" id="1.10.630.10">
    <property type="entry name" value="Cytochrome P450"/>
    <property type="match status" value="1"/>
</dbReference>
<comment type="subcellular location">
    <subcellularLocation>
        <location evidence="2">Membrane</location>
        <topology evidence="2">Single-pass membrane protein</topology>
    </subcellularLocation>
</comment>
<dbReference type="Pfam" id="PF00067">
    <property type="entry name" value="p450"/>
    <property type="match status" value="1"/>
</dbReference>
<dbReference type="PRINTS" id="PR00385">
    <property type="entry name" value="P450"/>
</dbReference>
<keyword evidence="6" id="KW-0472">Membrane</keyword>
<keyword evidence="4 7" id="KW-0479">Metal-binding</keyword>
<evidence type="ECO:0000313" key="9">
    <source>
        <dbReference type="EMBL" id="KAE8077546.1"/>
    </source>
</evidence>
<evidence type="ECO:0000256" key="1">
    <source>
        <dbReference type="ARBA" id="ARBA00001971"/>
    </source>
</evidence>
<gene>
    <name evidence="9" type="ORF">FH972_016103</name>
</gene>
<proteinExistence type="inferred from homology"/>
<dbReference type="Proteomes" id="UP000327013">
    <property type="component" value="Chromosome 6"/>
</dbReference>
<keyword evidence="7 8" id="KW-0408">Iron</keyword>